<name>A0ACB7EVR2_NIBAL</name>
<accession>A0ACB7EVR2</accession>
<dbReference type="EMBL" id="CM024809">
    <property type="protein sequence ID" value="KAG8005941.1"/>
    <property type="molecule type" value="Genomic_DNA"/>
</dbReference>
<protein>
    <submittedName>
        <fullName evidence="1">Uncharacterized protein</fullName>
    </submittedName>
</protein>
<evidence type="ECO:0000313" key="1">
    <source>
        <dbReference type="EMBL" id="KAG8005941.1"/>
    </source>
</evidence>
<sequence>MMASVVVGGVRKRSLTLRGVVKILEKHEPGRSSTGALSFRSSSSSSGTLRLGPIPADEASAVQNYVEHMLFLLMEEEAGQGTRALKRRRVTVVYCFWSHACHVPLPGGAMGPILEFVVLEGVMERLFLWSLRRQFTEDMKLEQLRMYQMLLSQARQPLLHHKPVLRPLMMLLASCAGAGTDSGGVVEAELVLLLNQLCVALVKDPSVLELFFHTSLSGLYSSLPARLQVYSEDWHYLDEDDWQQVPALVHFLHSLDFCSAVTKVAHPSIRSQLLGYIYNGFLVPVMAPALHKLTVEEVMTTTAYLDLFLRSIPEPALLQPFLSFILLHTHDNVHILDTLVSRVNTPFQLGTVSLALFRTLIGLFCEDVMLQLVFRYLIPCSHLTRKQRCSLKQRDCYSSSAASFLLLMPSWCPENLDNTNVHSEHHIHWPKGADLSVSDSVGYCRGSDFLMDVNYLHYLWDARQAISTSHRACQLWSAPYDGINPSPQEYRSDTPGDDVEEEEEVITRVKSDSICSMADTPPPLAVSPTPSSSDTISTDNQAGRASSALELEWDDIFAEDDLSLSGMLANGCASTAALPPLPPRHIQEMRRTATKLVHGSYVEESEFQDDVLVYDLVAQKDTKAAILERIMAANRRARGSLSNGQRVSTAATTTITSMLTTTGRTVIETVNSIMSTRRMSEDGGKEDRRWSEDYGKENHIIDECDDADEDNTFTQNCRLTDLTAAITNHTHTRHNTPHPTPCLEALPNGCSESEPRDSLAKSPSPPGGKVSNTDDFLSRYRKLMLALGVEPDCDDIADDISTFRKRVQALRQTLEEEEGELVGEFVFSSLWDDSEEEEKEDEEEREEMRSSCKKGSRGHGVPFTGLNTNPPSPMMPQVRSSASLLSRLENLLENSIAVNLLVTGILAQLVSYPQPLLRSFLLSTDDHNQPNVRTLYQVLLSVHAQIERFMAARPDYSALVTQAWRFLLVKDQDSKFRECLQSQDGDLILDPSLPNGSVKNALALPALAVLPPCPPIPTASQEPSTQETITPGGDQKESVTVNATTEEVIASTAAETIAPTTVPKSGTGGESVDVTTKVSTTKGSTPSKPGYVILVLIILVIIALCVILYVLRRVSRTYSFDLQRPVPVNHLDEPIGTFEPVYLDDLDQPAPRDEVSTDEIPPAPAVNGTAVQPEENGSTGENGTTPNQVPPTSEDQPDYKRDSLLQKFAYLYEDEQQNENNNNPSVCSSDPFVEINLDDPARCDQLLTSPEAPSSVLPFSPFSFSTSSSTSS</sequence>
<evidence type="ECO:0000313" key="2">
    <source>
        <dbReference type="Proteomes" id="UP000805704"/>
    </source>
</evidence>
<reference evidence="1" key="1">
    <citation type="submission" date="2020-04" db="EMBL/GenBank/DDBJ databases">
        <title>A chromosome-scale assembly and high-density genetic map of the yellow drum (Nibea albiflora) genome.</title>
        <authorList>
            <person name="Xu D."/>
            <person name="Zhang W."/>
            <person name="Chen R."/>
            <person name="Tan P."/>
            <person name="Wang L."/>
            <person name="Song H."/>
            <person name="Tian L."/>
            <person name="Zhu Q."/>
            <person name="Wang B."/>
        </authorList>
    </citation>
    <scope>NUCLEOTIDE SEQUENCE</scope>
    <source>
        <strain evidence="1">ZJHYS-2018</strain>
    </source>
</reference>
<proteinExistence type="predicted"/>
<keyword evidence="2" id="KW-1185">Reference proteome</keyword>
<organism evidence="1 2">
    <name type="scientific">Nibea albiflora</name>
    <name type="common">Yellow drum</name>
    <name type="synonym">Corvina albiflora</name>
    <dbReference type="NCBI Taxonomy" id="240163"/>
    <lineage>
        <taxon>Eukaryota</taxon>
        <taxon>Metazoa</taxon>
        <taxon>Chordata</taxon>
        <taxon>Craniata</taxon>
        <taxon>Vertebrata</taxon>
        <taxon>Euteleostomi</taxon>
        <taxon>Actinopterygii</taxon>
        <taxon>Neopterygii</taxon>
        <taxon>Teleostei</taxon>
        <taxon>Neoteleostei</taxon>
        <taxon>Acanthomorphata</taxon>
        <taxon>Eupercaria</taxon>
        <taxon>Sciaenidae</taxon>
        <taxon>Nibea</taxon>
    </lineage>
</organism>
<comment type="caution">
    <text evidence="1">The sequence shown here is derived from an EMBL/GenBank/DDBJ whole genome shotgun (WGS) entry which is preliminary data.</text>
</comment>
<gene>
    <name evidence="1" type="ORF">GBF38_005011</name>
</gene>
<dbReference type="Proteomes" id="UP000805704">
    <property type="component" value="Chromosome 21"/>
</dbReference>